<evidence type="ECO:0000256" key="3">
    <source>
        <dbReference type="ARBA" id="ARBA00023134"/>
    </source>
</evidence>
<keyword evidence="2" id="KW-0547">Nucleotide-binding</keyword>
<evidence type="ECO:0000256" key="2">
    <source>
        <dbReference type="ARBA" id="ARBA00022741"/>
    </source>
</evidence>
<proteinExistence type="predicted"/>
<dbReference type="GO" id="GO:0003924">
    <property type="term" value="F:GTPase activity"/>
    <property type="evidence" value="ECO:0007669"/>
    <property type="project" value="TreeGrafter"/>
</dbReference>
<dbReference type="OMA" id="HQIASSC"/>
<dbReference type="GO" id="GO:0032543">
    <property type="term" value="P:mitochondrial translation"/>
    <property type="evidence" value="ECO:0007669"/>
    <property type="project" value="TreeGrafter"/>
</dbReference>
<sequence length="200" mass="22461">MAPATRSIRDLIVEVRDARKLGLCALQIPCTSANKYFQDFLSRKRRLIVCNKADLTNPNIAHQRCSIIFTPKTEHEKLKKATVGPLPGVTLNLQGFKIHSKTSIFILDTPGVLVPNISDLDTGLKLALTGAIKDSIVGEKRLCRYLLAFLNSRQAPLKWKKSIEEARAKEEEARKLLVEKAKPKTLLELKRQAYLAQKDC</sequence>
<dbReference type="AlphaFoldDB" id="A0A8T2U8V7"/>
<dbReference type="EMBL" id="CM035414">
    <property type="protein sequence ID" value="KAH7430025.1"/>
    <property type="molecule type" value="Genomic_DNA"/>
</dbReference>
<keyword evidence="1" id="KW-0150">Chloroplast</keyword>
<reference evidence="4" key="1">
    <citation type="submission" date="2021-08" db="EMBL/GenBank/DDBJ databases">
        <title>WGS assembly of Ceratopteris richardii.</title>
        <authorList>
            <person name="Marchant D.B."/>
            <person name="Chen G."/>
            <person name="Jenkins J."/>
            <person name="Shu S."/>
            <person name="Leebens-Mack J."/>
            <person name="Grimwood J."/>
            <person name="Schmutz J."/>
            <person name="Soltis P."/>
            <person name="Soltis D."/>
            <person name="Chen Z.-H."/>
        </authorList>
    </citation>
    <scope>NUCLEOTIDE SEQUENCE</scope>
    <source>
        <strain evidence="4">Whitten #5841</strain>
        <tissue evidence="4">Leaf</tissue>
    </source>
</reference>
<comment type="caution">
    <text evidence="4">The sequence shown here is derived from an EMBL/GenBank/DDBJ whole genome shotgun (WGS) entry which is preliminary data.</text>
</comment>
<dbReference type="GO" id="GO:0005525">
    <property type="term" value="F:GTP binding"/>
    <property type="evidence" value="ECO:0007669"/>
    <property type="project" value="UniProtKB-KW"/>
</dbReference>
<gene>
    <name evidence="4" type="ORF">KP509_09G079000</name>
</gene>
<accession>A0A8T2U8V7</accession>
<dbReference type="InterPro" id="IPR027417">
    <property type="entry name" value="P-loop_NTPase"/>
</dbReference>
<name>A0A8T2U8V7_CERRI</name>
<evidence type="ECO:0000313" key="5">
    <source>
        <dbReference type="Proteomes" id="UP000825935"/>
    </source>
</evidence>
<evidence type="ECO:0000256" key="1">
    <source>
        <dbReference type="ARBA" id="ARBA00022528"/>
    </source>
</evidence>
<keyword evidence="3" id="KW-0342">GTP-binding</keyword>
<dbReference type="SUPFAM" id="SSF52540">
    <property type="entry name" value="P-loop containing nucleoside triphosphate hydrolases"/>
    <property type="match status" value="1"/>
</dbReference>
<dbReference type="Gene3D" id="1.10.1580.10">
    <property type="match status" value="1"/>
</dbReference>
<evidence type="ECO:0000313" key="4">
    <source>
        <dbReference type="EMBL" id="KAH7430025.1"/>
    </source>
</evidence>
<dbReference type="OrthoDB" id="269151at2759"/>
<dbReference type="InterPro" id="IPR023179">
    <property type="entry name" value="GTP-bd_ortho_bundle_sf"/>
</dbReference>
<dbReference type="PANTHER" id="PTHR45782">
    <property type="entry name" value="MITOCHONDRIAL RIBOSOME-ASSOCIATED GTPASE 1"/>
    <property type="match status" value="1"/>
</dbReference>
<dbReference type="Proteomes" id="UP000825935">
    <property type="component" value="Chromosome 9"/>
</dbReference>
<keyword evidence="1" id="KW-0934">Plastid</keyword>
<dbReference type="PANTHER" id="PTHR45782:SF4">
    <property type="entry name" value="MITOCHONDRIAL RIBOSOME-ASSOCIATED GTPASE 1"/>
    <property type="match status" value="1"/>
</dbReference>
<dbReference type="GO" id="GO:0005739">
    <property type="term" value="C:mitochondrion"/>
    <property type="evidence" value="ECO:0007669"/>
    <property type="project" value="TreeGrafter"/>
</dbReference>
<keyword evidence="5" id="KW-1185">Reference proteome</keyword>
<protein>
    <submittedName>
        <fullName evidence="4">Uncharacterized protein</fullName>
    </submittedName>
</protein>
<organism evidence="4 5">
    <name type="scientific">Ceratopteris richardii</name>
    <name type="common">Triangle waterfern</name>
    <dbReference type="NCBI Taxonomy" id="49495"/>
    <lineage>
        <taxon>Eukaryota</taxon>
        <taxon>Viridiplantae</taxon>
        <taxon>Streptophyta</taxon>
        <taxon>Embryophyta</taxon>
        <taxon>Tracheophyta</taxon>
        <taxon>Polypodiopsida</taxon>
        <taxon>Polypodiidae</taxon>
        <taxon>Polypodiales</taxon>
        <taxon>Pteridineae</taxon>
        <taxon>Pteridaceae</taxon>
        <taxon>Parkerioideae</taxon>
        <taxon>Ceratopteris</taxon>
    </lineage>
</organism>